<evidence type="ECO:0000313" key="13">
    <source>
        <dbReference type="Proteomes" id="UP000703674"/>
    </source>
</evidence>
<accession>A0ABX1CZC9</accession>
<dbReference type="SUPFAM" id="SSF55874">
    <property type="entry name" value="ATPase domain of HSP90 chaperone/DNA topoisomerase II/histidine kinase"/>
    <property type="match status" value="1"/>
</dbReference>
<evidence type="ECO:0000259" key="9">
    <source>
        <dbReference type="PROSITE" id="PS50110"/>
    </source>
</evidence>
<dbReference type="Gene3D" id="3.30.565.10">
    <property type="entry name" value="Histidine kinase-like ATPase, C-terminal domain"/>
    <property type="match status" value="1"/>
</dbReference>
<dbReference type="CDD" id="cd00130">
    <property type="entry name" value="PAS"/>
    <property type="match status" value="3"/>
</dbReference>
<dbReference type="InterPro" id="IPR003661">
    <property type="entry name" value="HisK_dim/P_dom"/>
</dbReference>
<dbReference type="PROSITE" id="PS50110">
    <property type="entry name" value="RESPONSE_REGULATORY"/>
    <property type="match status" value="1"/>
</dbReference>
<dbReference type="PROSITE" id="PS50113">
    <property type="entry name" value="PAC"/>
    <property type="match status" value="4"/>
</dbReference>
<dbReference type="Pfam" id="PF08447">
    <property type="entry name" value="PAS_3"/>
    <property type="match status" value="4"/>
</dbReference>
<sequence>MADADKPAEDLRDKNVKEKLELLQKVVNLSPNIFFVIDLRKQKIVFVSRKVKELFGHDAEYFLNYKPDIFRHFIHPDDYDLRMQNLTRCQSLAEEEECEVEVRLLADGGKWEWYRIKEKIFTQDERGAVSHVLGTAQNIHEQKIGEERLREEHRRLENAQKIGHIGSFERKLPGNIMICSEEFYHILGIDPKPEGLTVEDFYSFVHPDDRQTLLTAVEKTHSTGQAFDTITRIVRPDKTIRHVHRRAALIKDQNDVPQRVYGTMQDITERVRAEKEKKRVEKLMHATEALAGTGSYEVDIINNTVFFSDGLFLLFGEKPQSFVPSLEWIDKRTHPEDVALVKKTITRAIKKKSTYVYKRRIFHKDGSIRYLEVHGKTILNSRGELKKLIGLVQDVTSRMAAQKEIERSENRSRELLEVLQNAPDAYLVLSRDLHIEMASDAYIEVTQTSRKDIIGKYLFDAFPDNPELPDASGVRNLHASLKKVLATKQRHRMPIQHYDVRDKSGAFIEKYWSPTNTPVINAKGQVEYIIHRVIDVTDVLQENNTVKGLVSESEMLKTSLEEVKIQAQQLKESRALLQSVFDASPSSIILYNTIFDDKGEPQDFEFLMVNAFNQRVLEIPSDVTGKRLSELYPHVITTGIMGHFKTTMKTGESADFEVWYDGDGFQSWFHFRAVKLNDLLLATAEDITERKIAEKEVIQLKEELTQKATDKYRKIINSMDEGFCIIEIIRDETGACVDYKYLATNPVFEEQTGLKDVLGRSINELVPDIEDYWKRIYGEVARTGNAIRFEDYAEALGRWFDVNAFRIDSPNEQHVALIFKDITERKEAEERKTFLLNLNEAIRPLEDPVKIKDTAMRFLGQHLEVDMAYFIGMFEDEDTILEKEGFHKELDPLVGKKKISDFSPELLEQLQRGETVVIEDLYETYKENEQAREQINSSQVKAAVIVPLRRNSQLVAVISVQHSSPRKWNSKEVALVEEVCEQIWTAIEKAQAEKSLRESEQRFRNLVEASALAVWETEPDGKIIKDSTSWRAFTGQSNEEWEGEGWLNAVYEEDRAFAERAWKEATATKTKLDMEYRLISATGEARWTSVKAVPIFDIDGKVTKWTGMNIDIHDQKQAEEALIFAKEEAEEASRAKEDFLSTMSHEIRTPLNAVIGLTNLLLDKNPREDQKENLNSLSFSAKNLLALINDILDFSKLEAGKAEVTMTDFDLPGLLMNLKQAHQPIADHQQTELEVNFDDRIPARISADQLKLSQVLHNLVSNAVKFTSRGKVVINVNLEEQQHDTYWLNFEVKDTGIGISSEKLEHIFEKFAQAESSTVRQYGGTGLGLSITRLLLELMDSKIKVESTPAHGSRFYFSLAVKKAEVKEEIPALSEDSPSHQDLRDLKILLVEDVEINRKIIIQFLQNWWQLQPDEAINGKEAVEMAAAKRYDMVLMDIRMPVMDGYESTLQIRKLPGYANVPVLALTADKNHELEHPGKRSRFDGLLTKPFEPLDLKKKILLQLSRPVEEEQQPSPFKDLSAEELGEREELKKLIVQQLEEYKATFIQGVQENDVQKLKDLEHKSKVVFELTNLKYLSKNLQKLISDLELGTERDVKNPLFEEIKKALQDAIDKLKTEAEPPPFEISRYEKIAGNNEIILQKLIVNSVKAMELYRTEFSAAANAKDLEALSDLVHKNTTSVHYLQANALARKINDFRSFLEDNNSEDDELRRKKEEVITEFQKIIKGLKRLEK</sequence>
<dbReference type="PROSITE" id="PS50112">
    <property type="entry name" value="PAS"/>
    <property type="match status" value="3"/>
</dbReference>
<dbReference type="InterPro" id="IPR003018">
    <property type="entry name" value="GAF"/>
</dbReference>
<dbReference type="Pfam" id="PF02518">
    <property type="entry name" value="HATPase_c"/>
    <property type="match status" value="1"/>
</dbReference>
<evidence type="ECO:0000256" key="7">
    <source>
        <dbReference type="SAM" id="Coils"/>
    </source>
</evidence>
<dbReference type="InterPro" id="IPR000014">
    <property type="entry name" value="PAS"/>
</dbReference>
<keyword evidence="7" id="KW-0175">Coiled coil</keyword>
<keyword evidence="5" id="KW-0418">Kinase</keyword>
<name>A0ABX1CZC9_9FLAO</name>
<dbReference type="RefSeq" id="WP_168137596.1">
    <property type="nucleotide sequence ID" value="NZ_JAAVJR010000003.1"/>
</dbReference>
<dbReference type="Pfam" id="PF08448">
    <property type="entry name" value="PAS_4"/>
    <property type="match status" value="2"/>
</dbReference>
<dbReference type="SMART" id="SM00091">
    <property type="entry name" value="PAS"/>
    <property type="match status" value="6"/>
</dbReference>
<dbReference type="InterPro" id="IPR001789">
    <property type="entry name" value="Sig_transdc_resp-reg_receiver"/>
</dbReference>
<feature type="domain" description="PAS" evidence="10">
    <location>
        <begin position="19"/>
        <end position="80"/>
    </location>
</feature>
<evidence type="ECO:0000256" key="1">
    <source>
        <dbReference type="ARBA" id="ARBA00000085"/>
    </source>
</evidence>
<feature type="domain" description="PAC" evidence="11">
    <location>
        <begin position="98"/>
        <end position="151"/>
    </location>
</feature>
<feature type="domain" description="PAS" evidence="10">
    <location>
        <begin position="999"/>
        <end position="1069"/>
    </location>
</feature>
<dbReference type="InterPro" id="IPR001610">
    <property type="entry name" value="PAC"/>
</dbReference>
<evidence type="ECO:0000256" key="3">
    <source>
        <dbReference type="ARBA" id="ARBA00022553"/>
    </source>
</evidence>
<evidence type="ECO:0000259" key="8">
    <source>
        <dbReference type="PROSITE" id="PS50109"/>
    </source>
</evidence>
<dbReference type="SMART" id="SM00387">
    <property type="entry name" value="HATPase_c"/>
    <property type="match status" value="1"/>
</dbReference>
<dbReference type="CDD" id="cd16922">
    <property type="entry name" value="HATPase_EvgS-ArcB-TorS-like"/>
    <property type="match status" value="1"/>
</dbReference>
<comment type="caution">
    <text evidence="12">The sequence shown here is derived from an EMBL/GenBank/DDBJ whole genome shotgun (WGS) entry which is preliminary data.</text>
</comment>
<keyword evidence="4" id="KW-0808">Transferase</keyword>
<dbReference type="SMART" id="SM00448">
    <property type="entry name" value="REC"/>
    <property type="match status" value="1"/>
</dbReference>
<dbReference type="InterPro" id="IPR036097">
    <property type="entry name" value="HisK_dim/P_sf"/>
</dbReference>
<dbReference type="SMART" id="SM00086">
    <property type="entry name" value="PAC"/>
    <property type="match status" value="4"/>
</dbReference>
<dbReference type="Pfam" id="PF01590">
    <property type="entry name" value="GAF"/>
    <property type="match status" value="1"/>
</dbReference>
<dbReference type="InterPro" id="IPR036890">
    <property type="entry name" value="HATPase_C_sf"/>
</dbReference>
<feature type="coiled-coil region" evidence="7">
    <location>
        <begin position="553"/>
        <end position="580"/>
    </location>
</feature>
<dbReference type="InterPro" id="IPR004358">
    <property type="entry name" value="Sig_transdc_His_kin-like_C"/>
</dbReference>
<dbReference type="InterPro" id="IPR000700">
    <property type="entry name" value="PAS-assoc_C"/>
</dbReference>
<dbReference type="Gene3D" id="3.30.450.40">
    <property type="match status" value="1"/>
</dbReference>
<proteinExistence type="predicted"/>
<dbReference type="Gene3D" id="1.20.120.160">
    <property type="entry name" value="HPT domain"/>
    <property type="match status" value="1"/>
</dbReference>
<protein>
    <recommendedName>
        <fullName evidence="2">histidine kinase</fullName>
        <ecNumber evidence="2">2.7.13.3</ecNumber>
    </recommendedName>
</protein>
<keyword evidence="3 6" id="KW-0597">Phosphoprotein</keyword>
<evidence type="ECO:0000259" key="11">
    <source>
        <dbReference type="PROSITE" id="PS50113"/>
    </source>
</evidence>
<dbReference type="InterPro" id="IPR013656">
    <property type="entry name" value="PAS_4"/>
</dbReference>
<feature type="domain" description="PAC" evidence="11">
    <location>
        <begin position="355"/>
        <end position="407"/>
    </location>
</feature>
<feature type="domain" description="Response regulatory" evidence="9">
    <location>
        <begin position="1387"/>
        <end position="1504"/>
    </location>
</feature>
<comment type="catalytic activity">
    <reaction evidence="1">
        <text>ATP + protein L-histidine = ADP + protein N-phospho-L-histidine.</text>
        <dbReference type="EC" id="2.7.13.3"/>
    </reaction>
</comment>
<evidence type="ECO:0000259" key="10">
    <source>
        <dbReference type="PROSITE" id="PS50112"/>
    </source>
</evidence>
<dbReference type="PANTHER" id="PTHR43047:SF72">
    <property type="entry name" value="OSMOSENSING HISTIDINE PROTEIN KINASE SLN1"/>
    <property type="match status" value="1"/>
</dbReference>
<dbReference type="PANTHER" id="PTHR43047">
    <property type="entry name" value="TWO-COMPONENT HISTIDINE PROTEIN KINASE"/>
    <property type="match status" value="1"/>
</dbReference>
<evidence type="ECO:0000256" key="2">
    <source>
        <dbReference type="ARBA" id="ARBA00012438"/>
    </source>
</evidence>
<dbReference type="SUPFAM" id="SSF55781">
    <property type="entry name" value="GAF domain-like"/>
    <property type="match status" value="1"/>
</dbReference>
<gene>
    <name evidence="12" type="ORF">HC175_06025</name>
</gene>
<dbReference type="CDD" id="cd00082">
    <property type="entry name" value="HisKA"/>
    <property type="match status" value="1"/>
</dbReference>
<dbReference type="InterPro" id="IPR029016">
    <property type="entry name" value="GAF-like_dom_sf"/>
</dbReference>
<evidence type="ECO:0000313" key="12">
    <source>
        <dbReference type="EMBL" id="NJW52472.1"/>
    </source>
</evidence>
<dbReference type="InterPro" id="IPR003594">
    <property type="entry name" value="HATPase_dom"/>
</dbReference>
<dbReference type="InterPro" id="IPR005467">
    <property type="entry name" value="His_kinase_dom"/>
</dbReference>
<keyword evidence="13" id="KW-1185">Reference proteome</keyword>
<dbReference type="SMART" id="SM00388">
    <property type="entry name" value="HisKA"/>
    <property type="match status" value="1"/>
</dbReference>
<dbReference type="SMART" id="SM00065">
    <property type="entry name" value="GAF"/>
    <property type="match status" value="1"/>
</dbReference>
<evidence type="ECO:0000256" key="4">
    <source>
        <dbReference type="ARBA" id="ARBA00022679"/>
    </source>
</evidence>
<dbReference type="Gene3D" id="1.10.287.130">
    <property type="match status" value="1"/>
</dbReference>
<dbReference type="SUPFAM" id="SSF55785">
    <property type="entry name" value="PYP-like sensor domain (PAS domain)"/>
    <property type="match status" value="7"/>
</dbReference>
<dbReference type="Pfam" id="PF00072">
    <property type="entry name" value="Response_reg"/>
    <property type="match status" value="1"/>
</dbReference>
<feature type="domain" description="PAC" evidence="11">
    <location>
        <begin position="227"/>
        <end position="279"/>
    </location>
</feature>
<feature type="modified residue" description="4-aspartylphosphate" evidence="6">
    <location>
        <position position="1437"/>
    </location>
</feature>
<dbReference type="EMBL" id="JAAVJR010000003">
    <property type="protein sequence ID" value="NJW52472.1"/>
    <property type="molecule type" value="Genomic_DNA"/>
</dbReference>
<dbReference type="PRINTS" id="PR00344">
    <property type="entry name" value="BCTRLSENSOR"/>
</dbReference>
<feature type="domain" description="Histidine kinase" evidence="8">
    <location>
        <begin position="1142"/>
        <end position="1363"/>
    </location>
</feature>
<dbReference type="InterPro" id="IPR013655">
    <property type="entry name" value="PAS_fold_3"/>
</dbReference>
<dbReference type="SUPFAM" id="SSF47384">
    <property type="entry name" value="Homodimeric domain of signal transducing histidine kinase"/>
    <property type="match status" value="1"/>
</dbReference>
<dbReference type="EC" id="2.7.13.3" evidence="2"/>
<dbReference type="SUPFAM" id="SSF52172">
    <property type="entry name" value="CheY-like"/>
    <property type="match status" value="1"/>
</dbReference>
<dbReference type="NCBIfam" id="TIGR00229">
    <property type="entry name" value="sensory_box"/>
    <property type="match status" value="4"/>
</dbReference>
<reference evidence="12 13" key="1">
    <citation type="submission" date="2020-03" db="EMBL/GenBank/DDBJ databases">
        <title>Salinimicrobium sp. nov, isolated from SCS.</title>
        <authorList>
            <person name="Cao W.R."/>
        </authorList>
    </citation>
    <scope>NUCLEOTIDE SEQUENCE [LARGE SCALE GENOMIC DNA]</scope>
    <source>
        <strain evidence="13">J15B91</strain>
    </source>
</reference>
<evidence type="ECO:0000256" key="6">
    <source>
        <dbReference type="PROSITE-ProRule" id="PRU00169"/>
    </source>
</evidence>
<dbReference type="Proteomes" id="UP000703674">
    <property type="component" value="Unassembled WGS sequence"/>
</dbReference>
<dbReference type="InterPro" id="IPR011006">
    <property type="entry name" value="CheY-like_superfamily"/>
</dbReference>
<dbReference type="Pfam" id="PF00512">
    <property type="entry name" value="HisKA"/>
    <property type="match status" value="1"/>
</dbReference>
<organism evidence="12 13">
    <name type="scientific">Salinimicrobium oceani</name>
    <dbReference type="NCBI Taxonomy" id="2722702"/>
    <lineage>
        <taxon>Bacteria</taxon>
        <taxon>Pseudomonadati</taxon>
        <taxon>Bacteroidota</taxon>
        <taxon>Flavobacteriia</taxon>
        <taxon>Flavobacteriales</taxon>
        <taxon>Flavobacteriaceae</taxon>
        <taxon>Salinimicrobium</taxon>
    </lineage>
</organism>
<dbReference type="InterPro" id="IPR035965">
    <property type="entry name" value="PAS-like_dom_sf"/>
</dbReference>
<dbReference type="CDD" id="cd17546">
    <property type="entry name" value="REC_hyHK_CKI1_RcsC-like"/>
    <property type="match status" value="1"/>
</dbReference>
<dbReference type="Gene3D" id="2.10.70.100">
    <property type="match status" value="2"/>
</dbReference>
<feature type="domain" description="PAS" evidence="10">
    <location>
        <begin position="279"/>
        <end position="352"/>
    </location>
</feature>
<feature type="domain" description="PAC" evidence="11">
    <location>
        <begin position="1072"/>
        <end position="1124"/>
    </location>
</feature>
<dbReference type="PROSITE" id="PS50109">
    <property type="entry name" value="HIS_KIN"/>
    <property type="match status" value="1"/>
</dbReference>
<evidence type="ECO:0000256" key="5">
    <source>
        <dbReference type="ARBA" id="ARBA00022777"/>
    </source>
</evidence>
<dbReference type="Gene3D" id="3.40.50.2300">
    <property type="match status" value="1"/>
</dbReference>
<dbReference type="InterPro" id="IPR036641">
    <property type="entry name" value="HPT_dom_sf"/>
</dbReference>
<dbReference type="Gene3D" id="3.30.450.20">
    <property type="entry name" value="PAS domain"/>
    <property type="match status" value="7"/>
</dbReference>